<gene>
    <name evidence="2" type="ORF">B5V51_6575</name>
</gene>
<evidence type="ECO:0000259" key="1">
    <source>
        <dbReference type="PROSITE" id="PS50132"/>
    </source>
</evidence>
<dbReference type="SUPFAM" id="SSF48097">
    <property type="entry name" value="Regulator of G-protein signaling, RGS"/>
    <property type="match status" value="2"/>
</dbReference>
<dbReference type="PROSITE" id="PS50132">
    <property type="entry name" value="RGS"/>
    <property type="match status" value="2"/>
</dbReference>
<dbReference type="SMART" id="SM00315">
    <property type="entry name" value="RGS"/>
    <property type="match status" value="2"/>
</dbReference>
<dbReference type="InterPro" id="IPR016137">
    <property type="entry name" value="RGS"/>
</dbReference>
<evidence type="ECO:0000313" key="2">
    <source>
        <dbReference type="EMBL" id="PCG67314.1"/>
    </source>
</evidence>
<name>A0A2A4J712_HELVI</name>
<reference evidence="2" key="1">
    <citation type="submission" date="2017-09" db="EMBL/GenBank/DDBJ databases">
        <title>Contemporary evolution of a Lepidopteran species, Heliothis virescens, in response to modern agricultural practices.</title>
        <authorList>
            <person name="Fritz M.L."/>
            <person name="Deyonke A.M."/>
            <person name="Papanicolaou A."/>
            <person name="Micinski S."/>
            <person name="Westbrook J."/>
            <person name="Gould F."/>
        </authorList>
    </citation>
    <scope>NUCLEOTIDE SEQUENCE [LARGE SCALE GENOMIC DNA]</scope>
    <source>
        <strain evidence="2">HvINT-</strain>
        <tissue evidence="2">Whole body</tissue>
    </source>
</reference>
<dbReference type="STRING" id="7102.A0A2A4J712"/>
<dbReference type="PANTHER" id="PTHR13155:SF1">
    <property type="entry name" value="A-KINASE ANCHOR PROTEIN 10, MITOCHONDRIAL"/>
    <property type="match status" value="1"/>
</dbReference>
<feature type="domain" description="RGS" evidence="1">
    <location>
        <begin position="59"/>
        <end position="259"/>
    </location>
</feature>
<protein>
    <recommendedName>
        <fullName evidence="1">RGS domain-containing protein</fullName>
    </recommendedName>
</protein>
<feature type="domain" description="RGS" evidence="1">
    <location>
        <begin position="273"/>
        <end position="397"/>
    </location>
</feature>
<dbReference type="AlphaFoldDB" id="A0A2A4J712"/>
<dbReference type="GO" id="GO:0005886">
    <property type="term" value="C:plasma membrane"/>
    <property type="evidence" value="ECO:0007669"/>
    <property type="project" value="TreeGrafter"/>
</dbReference>
<dbReference type="GO" id="GO:0008104">
    <property type="term" value="P:intracellular protein localization"/>
    <property type="evidence" value="ECO:0007669"/>
    <property type="project" value="TreeGrafter"/>
</dbReference>
<dbReference type="InterPro" id="IPR052246">
    <property type="entry name" value="Cell_Polariz_PKAAnc"/>
</dbReference>
<dbReference type="Gene3D" id="1.10.167.10">
    <property type="entry name" value="Regulator of G-protein Signalling 4, domain 2"/>
    <property type="match status" value="2"/>
</dbReference>
<proteinExistence type="predicted"/>
<dbReference type="GO" id="GO:0005739">
    <property type="term" value="C:mitochondrion"/>
    <property type="evidence" value="ECO:0007669"/>
    <property type="project" value="TreeGrafter"/>
</dbReference>
<comment type="caution">
    <text evidence="2">The sequence shown here is derived from an EMBL/GenBank/DDBJ whole genome shotgun (WGS) entry which is preliminary data.</text>
</comment>
<dbReference type="PANTHER" id="PTHR13155">
    <property type="entry name" value="A-KINASE ANCHOR PROTEINS"/>
    <property type="match status" value="1"/>
</dbReference>
<sequence length="545" mass="62461">MIKFWKSAAKGKSGCPVRPPEVKSVSTPDIQSLINTQILLEDNEDPKQMFEKSSKLSISLHEIIDEKKALKYFIQFMENIGKDVLIKCLLEVEEFHKNVLNSSNANDSGNNSKINRTKSLDLQCKCELNEEKTTKSQMYEWKGNSDMFNSSRNSRFNECSMSSCGNLTEHVTSDISNSMREDTQLTDSSEEAVKIFKKYVALEAPYQLELPDSCRKSVISNICQPEGKIPENCFKPVQDILISQIEENYYNDFINSPFYIKAQIDILTTSSLNLKDILHNETVLFYFTEFLEQEACRVLLEFLMAIMHFRDNLLNGNTTSPDQAQADAISIYEKYFSLQATHPIGFPTDIRLQIESDICREGGPLPICFDLPYQIVFKTLTQYVKAFLESELYFKYLSEMIHSVDNMWSSNHKSHSDCSSEFSISTQNTLLAMGDPVFRKKKRNLSVPDMTIDSNQLYNADALWQRNRPDGLNLGRVNSLGRFESKFEPDPDKKDKSVLKKMVSRFVPTNTSKVEEEMAWQIAHMIVKDVTDLTMAPPDNEHDDM</sequence>
<organism evidence="2">
    <name type="scientific">Heliothis virescens</name>
    <name type="common">Tobacco budworm moth</name>
    <dbReference type="NCBI Taxonomy" id="7102"/>
    <lineage>
        <taxon>Eukaryota</taxon>
        <taxon>Metazoa</taxon>
        <taxon>Ecdysozoa</taxon>
        <taxon>Arthropoda</taxon>
        <taxon>Hexapoda</taxon>
        <taxon>Insecta</taxon>
        <taxon>Pterygota</taxon>
        <taxon>Neoptera</taxon>
        <taxon>Endopterygota</taxon>
        <taxon>Lepidoptera</taxon>
        <taxon>Glossata</taxon>
        <taxon>Ditrysia</taxon>
        <taxon>Noctuoidea</taxon>
        <taxon>Noctuidae</taxon>
        <taxon>Heliothinae</taxon>
        <taxon>Heliothis</taxon>
    </lineage>
</organism>
<dbReference type="Pfam" id="PF00615">
    <property type="entry name" value="RGS"/>
    <property type="match status" value="2"/>
</dbReference>
<dbReference type="EMBL" id="NWSH01002908">
    <property type="protein sequence ID" value="PCG67314.1"/>
    <property type="molecule type" value="Genomic_DNA"/>
</dbReference>
<accession>A0A2A4J712</accession>
<dbReference type="InterPro" id="IPR044926">
    <property type="entry name" value="RGS_subdomain_2"/>
</dbReference>
<dbReference type="InterPro" id="IPR036305">
    <property type="entry name" value="RGS_sf"/>
</dbReference>
<dbReference type="FunFam" id="1.10.167.10:FF:000005">
    <property type="entry name" value="Putative A-kinase anchor protein 10 mitochondrial"/>
    <property type="match status" value="1"/>
</dbReference>